<accession>A0AC58GQP4</accession>
<evidence type="ECO:0000313" key="2">
    <source>
        <dbReference type="RefSeq" id="XP_073772054.1"/>
    </source>
</evidence>
<reference evidence="2" key="1">
    <citation type="submission" date="2025-08" db="UniProtKB">
        <authorList>
            <consortium name="RefSeq"/>
        </authorList>
    </citation>
    <scope>IDENTIFICATION</scope>
    <source>
        <strain evidence="2">Tuebingen</strain>
        <tissue evidence="2">Fibroblasts and whole tissue</tissue>
    </source>
</reference>
<protein>
    <submittedName>
        <fullName evidence="2">Interleukin-1 receptor accessory protein-like 1-B isoform X1</fullName>
    </submittedName>
</protein>
<sequence>MSAGDLLEICLWSAGDLLEICWWSAGDLLVVCWRSAGDLLVVCWRSAGGLLEICWRSAGGLLVVCWRSAGGLLVVCWRSAGDLLEICWWSAGGLLEVCWWSAGGLMEICWRSAGGLLVVCWRSAGDLLEVCWRSAAVDGCTDWSVDYLRYRVLLGEPVRIKCALFYGYIRANYTHAQSAGLSLMWYRSATHTDHEEPITLDGTRTLKEEDALWFRPAQLQDSGHYSCVLRNSSYCMKVSMALTVAENSSGLCYNSKMRRLEKAELSKSKDILCPDIQDYTPAGSEPHVTWYKECRPKQWRSSIIRTADLLSIRDVREDDIGNYTCEIQFGRFLVRRTTELTVTAPLTDKPPKILQPPEHKLSVMELQLGGPVNLTCRAFFGYSGDVSPLIYWMKGEKFIEDLDETRIRESEIKMVREHLGEQEVSVSLTIDSLQEEDLGNYSCYVENGHGRRHAIIQLSRRAELMYTVELAGGLGAILLMLIFLVSLYKCYRIELMLFYRNHFGSEDVDGENKDYDAYVSYTKVDPDQWSQESREEEHFALEILPDMLEKHYGYKLFIPDRDLIPTGSFSNDHFQDDTRLLRAYIEDVARCVDQSKRLIIVMTPNYVVRRGWSIFELETRLRNMLVSGEIKVILIECSDLRGIMNYQEVEALKHTIKLLTVIRWPGPGSSKPNSRFWKQLQYEMPFRRPEPKLSHEQVLDASEQGPFGELQTVSALSMVSATSTAMATAHPDLRSGFHNTYNTQLRQKHYYRGYEYDIPSSGTLPPLATMGSQHTYCNIPMSLLNGQRPPGQPAHGQQQSLEEQQVNNALLPLLPRETSISSVIW</sequence>
<proteinExistence type="predicted"/>
<evidence type="ECO:0000313" key="1">
    <source>
        <dbReference type="Proteomes" id="UP000000437"/>
    </source>
</evidence>
<organism evidence="1 2">
    <name type="scientific">Danio rerio</name>
    <name type="common">Zebrafish</name>
    <name type="synonym">Brachydanio rerio</name>
    <dbReference type="NCBI Taxonomy" id="7955"/>
    <lineage>
        <taxon>Eukaryota</taxon>
        <taxon>Metazoa</taxon>
        <taxon>Chordata</taxon>
        <taxon>Craniata</taxon>
        <taxon>Vertebrata</taxon>
        <taxon>Euteleostomi</taxon>
        <taxon>Actinopterygii</taxon>
        <taxon>Neopterygii</taxon>
        <taxon>Teleostei</taxon>
        <taxon>Ostariophysi</taxon>
        <taxon>Cypriniformes</taxon>
        <taxon>Danionidae</taxon>
        <taxon>Danioninae</taxon>
        <taxon>Danio</taxon>
    </lineage>
</organism>
<name>A0AC58GQP4_DANRE</name>
<dbReference type="RefSeq" id="XP_073772054.1">
    <property type="nucleotide sequence ID" value="XM_073915953.1"/>
</dbReference>
<dbReference type="Proteomes" id="UP000000437">
    <property type="component" value="Chromosome 11"/>
</dbReference>
<gene>
    <name evidence="2" type="primary">il1rapl1b</name>
</gene>
<keyword evidence="1" id="KW-1185">Reference proteome</keyword>